<evidence type="ECO:0000256" key="1">
    <source>
        <dbReference type="SAM" id="Coils"/>
    </source>
</evidence>
<gene>
    <name evidence="3" type="ORF">ENK44_14105</name>
</gene>
<feature type="signal peptide" evidence="2">
    <location>
        <begin position="1"/>
        <end position="21"/>
    </location>
</feature>
<comment type="caution">
    <text evidence="3">The sequence shown here is derived from an EMBL/GenBank/DDBJ whole genome shotgun (WGS) entry which is preliminary data.</text>
</comment>
<keyword evidence="2" id="KW-0732">Signal</keyword>
<protein>
    <submittedName>
        <fullName evidence="3">Uncharacterized protein</fullName>
    </submittedName>
</protein>
<dbReference type="EMBL" id="DRQG01000133">
    <property type="protein sequence ID" value="HGY56836.1"/>
    <property type="molecule type" value="Genomic_DNA"/>
</dbReference>
<feature type="coiled-coil region" evidence="1">
    <location>
        <begin position="407"/>
        <end position="434"/>
    </location>
</feature>
<keyword evidence="1" id="KW-0175">Coiled coil</keyword>
<organism evidence="3">
    <name type="scientific">Caldithrix abyssi</name>
    <dbReference type="NCBI Taxonomy" id="187145"/>
    <lineage>
        <taxon>Bacteria</taxon>
        <taxon>Pseudomonadati</taxon>
        <taxon>Calditrichota</taxon>
        <taxon>Calditrichia</taxon>
        <taxon>Calditrichales</taxon>
        <taxon>Calditrichaceae</taxon>
        <taxon>Caldithrix</taxon>
    </lineage>
</organism>
<feature type="chain" id="PRO_5030817851" evidence="2">
    <location>
        <begin position="22"/>
        <end position="786"/>
    </location>
</feature>
<accession>A0A7V4WWT9</accession>
<reference evidence="3" key="1">
    <citation type="journal article" date="2020" name="mSystems">
        <title>Genome- and Community-Level Interaction Insights into Carbon Utilization and Element Cycling Functions of Hydrothermarchaeota in Hydrothermal Sediment.</title>
        <authorList>
            <person name="Zhou Z."/>
            <person name="Liu Y."/>
            <person name="Xu W."/>
            <person name="Pan J."/>
            <person name="Luo Z.H."/>
            <person name="Li M."/>
        </authorList>
    </citation>
    <scope>NUCLEOTIDE SEQUENCE [LARGE SCALE GENOMIC DNA]</scope>
    <source>
        <strain evidence="3">HyVt-577</strain>
    </source>
</reference>
<proteinExistence type="predicted"/>
<evidence type="ECO:0000256" key="2">
    <source>
        <dbReference type="SAM" id="SignalP"/>
    </source>
</evidence>
<dbReference type="AlphaFoldDB" id="A0A7V4WWT9"/>
<name>A0A7V4WWT9_CALAY</name>
<dbReference type="Proteomes" id="UP000885779">
    <property type="component" value="Unassembled WGS sequence"/>
</dbReference>
<evidence type="ECO:0000313" key="3">
    <source>
        <dbReference type="EMBL" id="HGY56836.1"/>
    </source>
</evidence>
<sequence>MKRISLLILSALFLMRCAAYKELKPDPGISFLEKGFIEIKDGDENFELEKDNKYFMVFPAPAEDDYYLVLEVADRPFLDTYFTKVFDDGKGPKIEIPDESADPDRVSVYPIDRSVQKFYWVIEQVRRDMPLDMDYRYVPRWRYTFETKYSELQETITLNTVNRSPYRNIGSAFDLEGVDYTAEIDRVKKKFTNLTAARQQVDSLKAILPEHILNSEDEAFKDYSTLRDELEEEINFQKDYVNVLTLFKYETESRNKPEQFAAHLNDFVSALENRDNFPDNVKQTIKQVFGERLPELTAYFDKVIRSQKTADALDINVEDAGQLYERTGNSQSEGFQQQAQFVETYNAKVNAVNEAEAQLKKIKSSIKGKMPSNTFFSGLVTQINKLQYKLPSEMGSSAGKYRNFRCVSALNKKIRSLRARVKTLSRQYREADLLVPQINAMKNQKNYRGVRRLLKQNSHLTFLKDLYKGLDQLSLDEQSRKIKMALTNGQWQQAESYLKDLYYDQDFLYPKQITPKKKALVAVLQDSFFTKIERTSLMRARKFVDENIVATENVEELYNNPVFEPVYLPTFSSLGKADLDRRIKQMNDKLIYLREREFPERAIKQLYSDFIRDPNADGVYKARAVVVHGKHYSGTDRSIRNRVAECDPWASKWITKPKTYRKVFALPTTDNKRGTNTYVFRLNIRIPSEAKFPVYDINIKLPKAVAKNAASEQWYERITLNKKPVKNEGRFTITAPTAANNYECQIGPVRMVKDADNVLEVRFKHSSFKAFEVSVMAQKPIIKKHQ</sequence>